<proteinExistence type="predicted"/>
<accession>A0AAN9NAK3</accession>
<sequence>MWLKEVGFEVERGKDGTKLRVGDLNLWWSWRVDVAGDLYLAVAEAVFFQCPSSAHKPFRMGHAFGAQCFLPVPSNASFMQAMDFLSASFSLCLHFTLLALL</sequence>
<dbReference type="AlphaFoldDB" id="A0AAN9NAK3"/>
<evidence type="ECO:0000313" key="2">
    <source>
        <dbReference type="Proteomes" id="UP001374584"/>
    </source>
</evidence>
<gene>
    <name evidence="1" type="ORF">VNO80_11501</name>
</gene>
<reference evidence="1 2" key="1">
    <citation type="submission" date="2024-01" db="EMBL/GenBank/DDBJ databases">
        <title>The genomes of 5 underutilized Papilionoideae crops provide insights into root nodulation and disease resistanc.</title>
        <authorList>
            <person name="Jiang F."/>
        </authorList>
    </citation>
    <scope>NUCLEOTIDE SEQUENCE [LARGE SCALE GENOMIC DNA]</scope>
    <source>
        <strain evidence="1">JINMINGXINNONG_FW02</strain>
        <tissue evidence="1">Leaves</tissue>
    </source>
</reference>
<keyword evidence="2" id="KW-1185">Reference proteome</keyword>
<name>A0AAN9NAK3_PHACN</name>
<evidence type="ECO:0000313" key="1">
    <source>
        <dbReference type="EMBL" id="KAK7369462.1"/>
    </source>
</evidence>
<dbReference type="Proteomes" id="UP001374584">
    <property type="component" value="Unassembled WGS sequence"/>
</dbReference>
<dbReference type="EMBL" id="JAYMYR010000004">
    <property type="protein sequence ID" value="KAK7369462.1"/>
    <property type="molecule type" value="Genomic_DNA"/>
</dbReference>
<comment type="caution">
    <text evidence="1">The sequence shown here is derived from an EMBL/GenBank/DDBJ whole genome shotgun (WGS) entry which is preliminary data.</text>
</comment>
<protein>
    <submittedName>
        <fullName evidence="1">Uncharacterized protein</fullName>
    </submittedName>
</protein>
<organism evidence="1 2">
    <name type="scientific">Phaseolus coccineus</name>
    <name type="common">Scarlet runner bean</name>
    <name type="synonym">Phaseolus multiflorus</name>
    <dbReference type="NCBI Taxonomy" id="3886"/>
    <lineage>
        <taxon>Eukaryota</taxon>
        <taxon>Viridiplantae</taxon>
        <taxon>Streptophyta</taxon>
        <taxon>Embryophyta</taxon>
        <taxon>Tracheophyta</taxon>
        <taxon>Spermatophyta</taxon>
        <taxon>Magnoliopsida</taxon>
        <taxon>eudicotyledons</taxon>
        <taxon>Gunneridae</taxon>
        <taxon>Pentapetalae</taxon>
        <taxon>rosids</taxon>
        <taxon>fabids</taxon>
        <taxon>Fabales</taxon>
        <taxon>Fabaceae</taxon>
        <taxon>Papilionoideae</taxon>
        <taxon>50 kb inversion clade</taxon>
        <taxon>NPAAA clade</taxon>
        <taxon>indigoferoid/millettioid clade</taxon>
        <taxon>Phaseoleae</taxon>
        <taxon>Phaseolus</taxon>
    </lineage>
</organism>